<keyword evidence="3" id="KW-1185">Reference proteome</keyword>
<sequence length="140" mass="15365">MFVYFLLSQVLFCSFLVLVYVLSLVIVFLYSGHLHALVAHLCQLVTPSVSLQPWSTPVPYSLLITLSPSSWVPTSLPSVYKLSGLHCSPLVPSVNTSLSSLCLCSGPFLKSFMSVAWIFIHLLPTCLCRLLPACTWSSVS</sequence>
<protein>
    <recommendedName>
        <fullName evidence="4">Secreted protein</fullName>
    </recommendedName>
</protein>
<dbReference type="EMBL" id="JAHRIQ010002481">
    <property type="protein sequence ID" value="MEQ2222105.1"/>
    <property type="molecule type" value="Genomic_DNA"/>
</dbReference>
<gene>
    <name evidence="2" type="ORF">ILYODFUR_022471</name>
</gene>
<proteinExistence type="predicted"/>
<accession>A0ABV0SNG2</accession>
<reference evidence="2 3" key="1">
    <citation type="submission" date="2021-06" db="EMBL/GenBank/DDBJ databases">
        <authorList>
            <person name="Palmer J.M."/>
        </authorList>
    </citation>
    <scope>NUCLEOTIDE SEQUENCE [LARGE SCALE GENOMIC DNA]</scope>
    <source>
        <strain evidence="3">if_2019</strain>
        <tissue evidence="2">Muscle</tissue>
    </source>
</reference>
<keyword evidence="1" id="KW-0472">Membrane</keyword>
<organism evidence="2 3">
    <name type="scientific">Ilyodon furcidens</name>
    <name type="common">goldbreast splitfin</name>
    <dbReference type="NCBI Taxonomy" id="33524"/>
    <lineage>
        <taxon>Eukaryota</taxon>
        <taxon>Metazoa</taxon>
        <taxon>Chordata</taxon>
        <taxon>Craniata</taxon>
        <taxon>Vertebrata</taxon>
        <taxon>Euteleostomi</taxon>
        <taxon>Actinopterygii</taxon>
        <taxon>Neopterygii</taxon>
        <taxon>Teleostei</taxon>
        <taxon>Neoteleostei</taxon>
        <taxon>Acanthomorphata</taxon>
        <taxon>Ovalentaria</taxon>
        <taxon>Atherinomorphae</taxon>
        <taxon>Cyprinodontiformes</taxon>
        <taxon>Goodeidae</taxon>
        <taxon>Ilyodon</taxon>
    </lineage>
</organism>
<evidence type="ECO:0000313" key="2">
    <source>
        <dbReference type="EMBL" id="MEQ2222105.1"/>
    </source>
</evidence>
<evidence type="ECO:0000256" key="1">
    <source>
        <dbReference type="SAM" id="Phobius"/>
    </source>
</evidence>
<keyword evidence="1" id="KW-1133">Transmembrane helix</keyword>
<evidence type="ECO:0000313" key="3">
    <source>
        <dbReference type="Proteomes" id="UP001482620"/>
    </source>
</evidence>
<comment type="caution">
    <text evidence="2">The sequence shown here is derived from an EMBL/GenBank/DDBJ whole genome shotgun (WGS) entry which is preliminary data.</text>
</comment>
<name>A0ABV0SNG2_9TELE</name>
<dbReference type="Proteomes" id="UP001482620">
    <property type="component" value="Unassembled WGS sequence"/>
</dbReference>
<evidence type="ECO:0008006" key="4">
    <source>
        <dbReference type="Google" id="ProtNLM"/>
    </source>
</evidence>
<keyword evidence="1" id="KW-0812">Transmembrane</keyword>
<feature type="transmembrane region" description="Helical" evidence="1">
    <location>
        <begin position="6"/>
        <end position="30"/>
    </location>
</feature>